<dbReference type="GeneID" id="19942729"/>
<dbReference type="InterPro" id="IPR036458">
    <property type="entry name" value="Na:dicarbo_symporter_sf"/>
</dbReference>
<feature type="transmembrane region" description="Helical" evidence="7">
    <location>
        <begin position="103"/>
        <end position="124"/>
    </location>
</feature>
<keyword evidence="3" id="KW-1003">Cell membrane</keyword>
<protein>
    <recommendedName>
        <fullName evidence="7">Amino acid transporter</fullName>
    </recommendedName>
</protein>
<dbReference type="Proteomes" id="UP000030762">
    <property type="component" value="Unassembled WGS sequence"/>
</dbReference>
<keyword evidence="4 7" id="KW-0812">Transmembrane</keyword>
<evidence type="ECO:0000313" key="9">
    <source>
        <dbReference type="EMBL" id="EQC40939.1"/>
    </source>
</evidence>
<comment type="subcellular location">
    <subcellularLocation>
        <location evidence="1">Cell membrane</location>
        <topology evidence="1">Multi-pass membrane protein</topology>
    </subcellularLocation>
    <subcellularLocation>
        <location evidence="7">Membrane</location>
        <topology evidence="7">Multi-pass membrane protein</topology>
    </subcellularLocation>
</comment>
<reference evidence="9 10" key="1">
    <citation type="submission" date="2012-04" db="EMBL/GenBank/DDBJ databases">
        <title>The Genome Sequence of Saprolegnia declina VS20.</title>
        <authorList>
            <consortium name="The Broad Institute Genome Sequencing Platform"/>
            <person name="Russ C."/>
            <person name="Nusbaum C."/>
            <person name="Tyler B."/>
            <person name="van West P."/>
            <person name="Dieguez-Uribeondo J."/>
            <person name="de Bruijn I."/>
            <person name="Tripathy S."/>
            <person name="Jiang R."/>
            <person name="Young S.K."/>
            <person name="Zeng Q."/>
            <person name="Gargeya S."/>
            <person name="Fitzgerald M."/>
            <person name="Haas B."/>
            <person name="Abouelleil A."/>
            <person name="Alvarado L."/>
            <person name="Arachchi H.M."/>
            <person name="Berlin A."/>
            <person name="Chapman S.B."/>
            <person name="Goldberg J."/>
            <person name="Griggs A."/>
            <person name="Gujja S."/>
            <person name="Hansen M."/>
            <person name="Howarth C."/>
            <person name="Imamovic A."/>
            <person name="Larimer J."/>
            <person name="McCowen C."/>
            <person name="Montmayeur A."/>
            <person name="Murphy C."/>
            <person name="Neiman D."/>
            <person name="Pearson M."/>
            <person name="Priest M."/>
            <person name="Roberts A."/>
            <person name="Saif S."/>
            <person name="Shea T."/>
            <person name="Sisk P."/>
            <person name="Sykes S."/>
            <person name="Wortman J."/>
            <person name="Nusbaum C."/>
            <person name="Birren B."/>
        </authorList>
    </citation>
    <scope>NUCLEOTIDE SEQUENCE [LARGE SCALE GENOMIC DNA]</scope>
    <source>
        <strain evidence="9 10">VS20</strain>
    </source>
</reference>
<dbReference type="GO" id="GO:0005886">
    <property type="term" value="C:plasma membrane"/>
    <property type="evidence" value="ECO:0007669"/>
    <property type="project" value="UniProtKB-SubCell"/>
</dbReference>
<evidence type="ECO:0000256" key="2">
    <source>
        <dbReference type="ARBA" id="ARBA00022448"/>
    </source>
</evidence>
<dbReference type="Pfam" id="PF00375">
    <property type="entry name" value="SDF"/>
    <property type="match status" value="1"/>
</dbReference>
<accession>T0QS32</accession>
<keyword evidence="5 7" id="KW-1133">Transmembrane helix</keyword>
<evidence type="ECO:0000313" key="10">
    <source>
        <dbReference type="Proteomes" id="UP000030762"/>
    </source>
</evidence>
<dbReference type="AlphaFoldDB" id="T0QS32"/>
<evidence type="ECO:0000256" key="4">
    <source>
        <dbReference type="ARBA" id="ARBA00022692"/>
    </source>
</evidence>
<evidence type="ECO:0000256" key="1">
    <source>
        <dbReference type="ARBA" id="ARBA00004651"/>
    </source>
</evidence>
<keyword evidence="7" id="KW-0769">Symport</keyword>
<sequence>MQGKGIYLYYNNGDSNTEPSPAPTGHHRLHTTPGSISSSSTGRSGERRVPPPAEPLGLRTNFSVRNQPEGVGTPPLVYDDPILEEHDPKHLAAGNFDSRSSSVFVNSIAVVIGAAVGIGLGLLLAKLEVGDDVQQWIALPGNLFVRALRCLVVPLVFCSMTVSIAEVIMLNRTSVLTLRTVVVFFLTSSLAAVQGMIVALAFRAMYSPPSSVVVAANATSGVAIIGLKCANGLFLGAAENGSVACFEPNTTAASAFSSSFRSPTK</sequence>
<dbReference type="STRING" id="1156394.T0QS32"/>
<dbReference type="Gene3D" id="1.10.3860.10">
    <property type="entry name" value="Sodium:dicarboxylate symporter"/>
    <property type="match status" value="1"/>
</dbReference>
<dbReference type="OrthoDB" id="5877963at2759"/>
<gene>
    <name evidence="9" type="ORF">SDRG_02002</name>
</gene>
<keyword evidence="2 7" id="KW-0813">Transport</keyword>
<keyword evidence="10" id="KW-1185">Reference proteome</keyword>
<dbReference type="PANTHER" id="PTHR42865:SF7">
    <property type="entry name" value="PROTON_GLUTAMATE-ASPARTATE SYMPORTER"/>
    <property type="match status" value="1"/>
</dbReference>
<evidence type="ECO:0000256" key="3">
    <source>
        <dbReference type="ARBA" id="ARBA00022475"/>
    </source>
</evidence>
<dbReference type="SUPFAM" id="SSF118215">
    <property type="entry name" value="Proton glutamate symport protein"/>
    <property type="match status" value="1"/>
</dbReference>
<dbReference type="EMBL" id="JH767135">
    <property type="protein sequence ID" value="EQC40939.1"/>
    <property type="molecule type" value="Genomic_DNA"/>
</dbReference>
<evidence type="ECO:0000256" key="5">
    <source>
        <dbReference type="ARBA" id="ARBA00022989"/>
    </source>
</evidence>
<dbReference type="RefSeq" id="XP_008605783.1">
    <property type="nucleotide sequence ID" value="XM_008607561.1"/>
</dbReference>
<feature type="compositionally biased region" description="Low complexity" evidence="8">
    <location>
        <begin position="31"/>
        <end position="43"/>
    </location>
</feature>
<feature type="transmembrane region" description="Helical" evidence="7">
    <location>
        <begin position="181"/>
        <end position="202"/>
    </location>
</feature>
<organism evidence="9 10">
    <name type="scientific">Saprolegnia diclina (strain VS20)</name>
    <dbReference type="NCBI Taxonomy" id="1156394"/>
    <lineage>
        <taxon>Eukaryota</taxon>
        <taxon>Sar</taxon>
        <taxon>Stramenopiles</taxon>
        <taxon>Oomycota</taxon>
        <taxon>Saprolegniomycetes</taxon>
        <taxon>Saprolegniales</taxon>
        <taxon>Saprolegniaceae</taxon>
        <taxon>Saprolegnia</taxon>
    </lineage>
</organism>
<dbReference type="PANTHER" id="PTHR42865">
    <property type="entry name" value="PROTON/GLUTAMATE-ASPARTATE SYMPORTER"/>
    <property type="match status" value="1"/>
</dbReference>
<comment type="similarity">
    <text evidence="7">Belongs to the dicarboxylate/amino acid:cation symporter (DAACS) (TC 2.A.23) family.</text>
</comment>
<evidence type="ECO:0000256" key="8">
    <source>
        <dbReference type="SAM" id="MobiDB-lite"/>
    </source>
</evidence>
<name>T0QS32_SAPDV</name>
<comment type="caution">
    <text evidence="7">Lacks conserved residue(s) required for the propagation of feature annotation.</text>
</comment>
<dbReference type="InterPro" id="IPR001991">
    <property type="entry name" value="Na-dicarboxylate_symporter"/>
</dbReference>
<feature type="region of interest" description="Disordered" evidence="8">
    <location>
        <begin position="12"/>
        <end position="70"/>
    </location>
</feature>
<dbReference type="InParanoid" id="T0QS32"/>
<evidence type="ECO:0000256" key="7">
    <source>
        <dbReference type="RuleBase" id="RU361216"/>
    </source>
</evidence>
<dbReference type="PRINTS" id="PR00173">
    <property type="entry name" value="EDTRNSPORT"/>
</dbReference>
<proteinExistence type="inferred from homology"/>
<feature type="transmembrane region" description="Helical" evidence="7">
    <location>
        <begin position="144"/>
        <end position="169"/>
    </location>
</feature>
<dbReference type="GO" id="GO:0015293">
    <property type="term" value="F:symporter activity"/>
    <property type="evidence" value="ECO:0007669"/>
    <property type="project" value="UniProtKB-UniRule"/>
</dbReference>
<dbReference type="VEuPathDB" id="FungiDB:SDRG_02002"/>
<keyword evidence="6 7" id="KW-0472">Membrane</keyword>
<evidence type="ECO:0000256" key="6">
    <source>
        <dbReference type="ARBA" id="ARBA00023136"/>
    </source>
</evidence>